<feature type="domain" description="HTH arsR-type" evidence="4">
    <location>
        <begin position="1"/>
        <end position="89"/>
    </location>
</feature>
<evidence type="ECO:0000259" key="4">
    <source>
        <dbReference type="PROSITE" id="PS50987"/>
    </source>
</evidence>
<evidence type="ECO:0000256" key="2">
    <source>
        <dbReference type="ARBA" id="ARBA00023125"/>
    </source>
</evidence>
<dbReference type="InterPro" id="IPR036390">
    <property type="entry name" value="WH_DNA-bd_sf"/>
</dbReference>
<dbReference type="PANTHER" id="PTHR33154">
    <property type="entry name" value="TRANSCRIPTIONAL REGULATOR, ARSR FAMILY"/>
    <property type="match status" value="1"/>
</dbReference>
<gene>
    <name evidence="5" type="ORF">GMD78_09245</name>
</gene>
<dbReference type="SUPFAM" id="SSF46785">
    <property type="entry name" value="Winged helix' DNA-binding domain"/>
    <property type="match status" value="1"/>
</dbReference>
<dbReference type="InterPro" id="IPR036388">
    <property type="entry name" value="WH-like_DNA-bd_sf"/>
</dbReference>
<dbReference type="InterPro" id="IPR011991">
    <property type="entry name" value="ArsR-like_HTH"/>
</dbReference>
<dbReference type="PANTHER" id="PTHR33154:SF33">
    <property type="entry name" value="TRANSCRIPTIONAL REPRESSOR SDPR"/>
    <property type="match status" value="1"/>
</dbReference>
<dbReference type="Gene3D" id="1.10.10.10">
    <property type="entry name" value="Winged helix-like DNA-binding domain superfamily/Winged helix DNA-binding domain"/>
    <property type="match status" value="1"/>
</dbReference>
<dbReference type="Proteomes" id="UP000469125">
    <property type="component" value="Unassembled WGS sequence"/>
</dbReference>
<name>A0A6N8FJS8_9BACI</name>
<dbReference type="InterPro" id="IPR001845">
    <property type="entry name" value="HTH_ArsR_DNA-bd_dom"/>
</dbReference>
<keyword evidence="6" id="KW-1185">Reference proteome</keyword>
<dbReference type="Pfam" id="PF01022">
    <property type="entry name" value="HTH_5"/>
    <property type="match status" value="1"/>
</dbReference>
<evidence type="ECO:0000313" key="6">
    <source>
        <dbReference type="Proteomes" id="UP000469125"/>
    </source>
</evidence>
<comment type="caution">
    <text evidence="5">The sequence shown here is derived from an EMBL/GenBank/DDBJ whole genome shotgun (WGS) entry which is preliminary data.</text>
</comment>
<keyword evidence="1" id="KW-0805">Transcription regulation</keyword>
<dbReference type="CDD" id="cd00090">
    <property type="entry name" value="HTH_ARSR"/>
    <property type="match status" value="1"/>
</dbReference>
<keyword evidence="3" id="KW-0804">Transcription</keyword>
<dbReference type="NCBIfam" id="NF033788">
    <property type="entry name" value="HTH_metalloreg"/>
    <property type="match status" value="1"/>
</dbReference>
<protein>
    <submittedName>
        <fullName evidence="5">Metalloregulator ArsR/SmtB family transcription factor</fullName>
    </submittedName>
</protein>
<evidence type="ECO:0000313" key="5">
    <source>
        <dbReference type="EMBL" id="MUK88574.1"/>
    </source>
</evidence>
<dbReference type="GO" id="GO:0003677">
    <property type="term" value="F:DNA binding"/>
    <property type="evidence" value="ECO:0007669"/>
    <property type="project" value="UniProtKB-KW"/>
</dbReference>
<sequence length="105" mass="12372">MYMPDIYRALGDPTRRKILLMLKSGDKTQKEIVAAFNISQPAVKKHLKVLLDEQIIKEQIHGKYRIYHLDLHMLQTAYQEMLHDIGDLLDHKLHSLKDYMEKGED</sequence>
<dbReference type="PRINTS" id="PR00778">
    <property type="entry name" value="HTHARSR"/>
</dbReference>
<accession>A0A6N8FJS8</accession>
<keyword evidence="2" id="KW-0238">DNA-binding</keyword>
<organism evidence="5 6">
    <name type="scientific">Ornithinibacillus caprae</name>
    <dbReference type="NCBI Taxonomy" id="2678566"/>
    <lineage>
        <taxon>Bacteria</taxon>
        <taxon>Bacillati</taxon>
        <taxon>Bacillota</taxon>
        <taxon>Bacilli</taxon>
        <taxon>Bacillales</taxon>
        <taxon>Bacillaceae</taxon>
        <taxon>Ornithinibacillus</taxon>
    </lineage>
</organism>
<evidence type="ECO:0000256" key="3">
    <source>
        <dbReference type="ARBA" id="ARBA00023163"/>
    </source>
</evidence>
<dbReference type="AlphaFoldDB" id="A0A6N8FJS8"/>
<evidence type="ECO:0000256" key="1">
    <source>
        <dbReference type="ARBA" id="ARBA00023015"/>
    </source>
</evidence>
<dbReference type="PROSITE" id="PS50987">
    <property type="entry name" value="HTH_ARSR_2"/>
    <property type="match status" value="1"/>
</dbReference>
<dbReference type="InterPro" id="IPR051081">
    <property type="entry name" value="HTH_MetalResp_TranReg"/>
</dbReference>
<proteinExistence type="predicted"/>
<dbReference type="SMART" id="SM00418">
    <property type="entry name" value="HTH_ARSR"/>
    <property type="match status" value="1"/>
</dbReference>
<dbReference type="GO" id="GO:0003700">
    <property type="term" value="F:DNA-binding transcription factor activity"/>
    <property type="evidence" value="ECO:0007669"/>
    <property type="project" value="InterPro"/>
</dbReference>
<dbReference type="EMBL" id="WOCA01000006">
    <property type="protein sequence ID" value="MUK88574.1"/>
    <property type="molecule type" value="Genomic_DNA"/>
</dbReference>
<reference evidence="5 6" key="1">
    <citation type="submission" date="2019-11" db="EMBL/GenBank/DDBJ databases">
        <authorList>
            <person name="Li X."/>
        </authorList>
    </citation>
    <scope>NUCLEOTIDE SEQUENCE [LARGE SCALE GENOMIC DNA]</scope>
    <source>
        <strain evidence="5 6">L9</strain>
    </source>
</reference>